<name>A0A068LKF5_9ZZZZ</name>
<organism evidence="1">
    <name type="scientific">uncultured prokaryote</name>
    <dbReference type="NCBI Taxonomy" id="198431"/>
    <lineage>
        <taxon>unclassified sequences</taxon>
        <taxon>environmental samples</taxon>
    </lineage>
</organism>
<feature type="non-terminal residue" evidence="1">
    <location>
        <position position="34"/>
    </location>
</feature>
<evidence type="ECO:0000313" key="1">
    <source>
        <dbReference type="EMBL" id="AIE47633.1"/>
    </source>
</evidence>
<protein>
    <submittedName>
        <fullName evidence="1">Uncharacterized protein</fullName>
    </submittedName>
</protein>
<sequence length="34" mass="3839">MNKTHPRILILLLAVCLVLPLTEAFSGCRKKTEE</sequence>
<proteinExistence type="predicted"/>
<accession>A0A068LKF5</accession>
<dbReference type="EMBL" id="KF790722">
    <property type="protein sequence ID" value="AIE47633.1"/>
    <property type="molecule type" value="Genomic_DNA"/>
</dbReference>
<reference evidence="1" key="1">
    <citation type="journal article" date="2014" name="BMC Genomics">
        <title>Metasecretome-selective phage display approach for mining the functional potential of a rumen microbial community.</title>
        <authorList>
            <person name="Ciric M."/>
            <person name="Moon C.D."/>
            <person name="Leahy S.C."/>
            <person name="Creevey C.J."/>
            <person name="Altermann E."/>
            <person name="Attwood G.T."/>
            <person name="Rakonjac J."/>
            <person name="Gagic D."/>
        </authorList>
    </citation>
    <scope>NUCLEOTIDE SEQUENCE</scope>
</reference>
<dbReference type="AlphaFoldDB" id="A0A068LKF5"/>